<dbReference type="GeneID" id="85018164"/>
<keyword evidence="4 5" id="KW-0648">Protein biosynthesis</keyword>
<dbReference type="InterPro" id="IPR036477">
    <property type="entry name" value="Formyl_transf_N_sf"/>
</dbReference>
<evidence type="ECO:0000313" key="9">
    <source>
        <dbReference type="Proteomes" id="UP000182771"/>
    </source>
</evidence>
<protein>
    <recommendedName>
        <fullName evidence="2 5">Methionyl-tRNA formyltransferase</fullName>
        <ecNumber evidence="2 5">2.1.2.9</ecNumber>
    </recommendedName>
</protein>
<dbReference type="PANTHER" id="PTHR11138:SF5">
    <property type="entry name" value="METHIONYL-TRNA FORMYLTRANSFERASE, MITOCHONDRIAL"/>
    <property type="match status" value="1"/>
</dbReference>
<organism evidence="8 9">
    <name type="scientific">Capnocytophaga granulosa</name>
    <dbReference type="NCBI Taxonomy" id="45242"/>
    <lineage>
        <taxon>Bacteria</taxon>
        <taxon>Pseudomonadati</taxon>
        <taxon>Bacteroidota</taxon>
        <taxon>Flavobacteriia</taxon>
        <taxon>Flavobacteriales</taxon>
        <taxon>Flavobacteriaceae</taxon>
        <taxon>Capnocytophaga</taxon>
    </lineage>
</organism>
<evidence type="ECO:0000259" key="6">
    <source>
        <dbReference type="Pfam" id="PF00551"/>
    </source>
</evidence>
<evidence type="ECO:0000256" key="1">
    <source>
        <dbReference type="ARBA" id="ARBA00010699"/>
    </source>
</evidence>
<dbReference type="InterPro" id="IPR044135">
    <property type="entry name" value="Met-tRNA-FMT_C"/>
</dbReference>
<dbReference type="InterPro" id="IPR002376">
    <property type="entry name" value="Formyl_transf_N"/>
</dbReference>
<dbReference type="GO" id="GO:0004479">
    <property type="term" value="F:methionyl-tRNA formyltransferase activity"/>
    <property type="evidence" value="ECO:0007669"/>
    <property type="project" value="UniProtKB-UniRule"/>
</dbReference>
<feature type="binding site" evidence="5">
    <location>
        <begin position="111"/>
        <end position="114"/>
    </location>
    <ligand>
        <name>(6S)-5,6,7,8-tetrahydrofolate</name>
        <dbReference type="ChEBI" id="CHEBI:57453"/>
    </ligand>
</feature>
<keyword evidence="9" id="KW-1185">Reference proteome</keyword>
<keyword evidence="3 5" id="KW-0808">Transferase</keyword>
<name>A0A1H2Z9Q2_9FLAO</name>
<dbReference type="CDD" id="cd08704">
    <property type="entry name" value="Met_tRNA_FMT_C"/>
    <property type="match status" value="1"/>
</dbReference>
<evidence type="ECO:0000256" key="2">
    <source>
        <dbReference type="ARBA" id="ARBA00012261"/>
    </source>
</evidence>
<dbReference type="RefSeq" id="WP_016419298.1">
    <property type="nucleotide sequence ID" value="NZ_FNND01000009.1"/>
</dbReference>
<evidence type="ECO:0000313" key="8">
    <source>
        <dbReference type="EMBL" id="SDX13509.1"/>
    </source>
</evidence>
<evidence type="ECO:0000259" key="7">
    <source>
        <dbReference type="Pfam" id="PF02911"/>
    </source>
</evidence>
<evidence type="ECO:0000256" key="3">
    <source>
        <dbReference type="ARBA" id="ARBA00022679"/>
    </source>
</evidence>
<sequence>MKDLRIIFMGTPDFATGVLQRMVEAGLQVVAVVTVADKPAGRGQRLQESSVKRYALSQQIPVLQPISLRDEGFLAQLKAFQADVQVVVAFRMLPKVVWQMPRKGTFNLHASLLPDYRGAAPINWAIIGGEATTGVTTFLIDEQIDTGAILLRKEVAIAPRETAGTLHDKLMTVGADLVVETLALIASDKAVPQSQPKQVVEKPAPKIHKETSHISWEQSLAQIDRFVRGMSPYPTAWAQLHHEGETYAVKIYEATPQEATHNLPIGRVFLEDKQIKVAVQGGFLKIESLQFPSKKRMSAREFLNGFHFAEGDFFA</sequence>
<dbReference type="NCBIfam" id="TIGR00460">
    <property type="entry name" value="fmt"/>
    <property type="match status" value="1"/>
</dbReference>
<dbReference type="InterPro" id="IPR005794">
    <property type="entry name" value="Fmt"/>
</dbReference>
<dbReference type="PANTHER" id="PTHR11138">
    <property type="entry name" value="METHIONYL-TRNA FORMYLTRANSFERASE"/>
    <property type="match status" value="1"/>
</dbReference>
<dbReference type="EMBL" id="FNND01000009">
    <property type="protein sequence ID" value="SDX13509.1"/>
    <property type="molecule type" value="Genomic_DNA"/>
</dbReference>
<comment type="caution">
    <text evidence="8">The sequence shown here is derived from an EMBL/GenBank/DDBJ whole genome shotgun (WGS) entry which is preliminary data.</text>
</comment>
<dbReference type="InterPro" id="IPR011034">
    <property type="entry name" value="Formyl_transferase-like_C_sf"/>
</dbReference>
<dbReference type="InterPro" id="IPR041711">
    <property type="entry name" value="Met-tRNA-FMT_N"/>
</dbReference>
<dbReference type="CDD" id="cd08646">
    <property type="entry name" value="FMT_core_Met-tRNA-FMT_N"/>
    <property type="match status" value="1"/>
</dbReference>
<feature type="domain" description="Formyl transferase N-terminal" evidence="6">
    <location>
        <begin position="5"/>
        <end position="181"/>
    </location>
</feature>
<evidence type="ECO:0000256" key="4">
    <source>
        <dbReference type="ARBA" id="ARBA00022917"/>
    </source>
</evidence>
<dbReference type="GO" id="GO:0005829">
    <property type="term" value="C:cytosol"/>
    <property type="evidence" value="ECO:0007669"/>
    <property type="project" value="TreeGrafter"/>
</dbReference>
<comment type="similarity">
    <text evidence="1 5">Belongs to the Fmt family.</text>
</comment>
<dbReference type="Pfam" id="PF02911">
    <property type="entry name" value="Formyl_trans_C"/>
    <property type="match status" value="1"/>
</dbReference>
<comment type="function">
    <text evidence="5">Attaches a formyl group to the free amino group of methionyl-tRNA(fMet). The formyl group appears to play a dual role in the initiator identity of N-formylmethionyl-tRNA by promoting its recognition by IF2 and preventing the misappropriation of this tRNA by the elongation apparatus.</text>
</comment>
<dbReference type="Gene3D" id="3.40.50.12230">
    <property type="match status" value="1"/>
</dbReference>
<dbReference type="EC" id="2.1.2.9" evidence="2 5"/>
<proteinExistence type="inferred from homology"/>
<reference evidence="8 9" key="1">
    <citation type="submission" date="2016-10" db="EMBL/GenBank/DDBJ databases">
        <authorList>
            <person name="Varghese N."/>
            <person name="Submissions S."/>
        </authorList>
    </citation>
    <scope>NUCLEOTIDE SEQUENCE [LARGE SCALE GENOMIC DNA]</scope>
    <source>
        <strain evidence="8 9">DSM 11449</strain>
    </source>
</reference>
<feature type="domain" description="Formyl transferase C-terminal" evidence="7">
    <location>
        <begin position="206"/>
        <end position="306"/>
    </location>
</feature>
<dbReference type="AlphaFoldDB" id="A0A1H2Z9Q2"/>
<evidence type="ECO:0000256" key="5">
    <source>
        <dbReference type="HAMAP-Rule" id="MF_00182"/>
    </source>
</evidence>
<dbReference type="SUPFAM" id="SSF50486">
    <property type="entry name" value="FMT C-terminal domain-like"/>
    <property type="match status" value="1"/>
</dbReference>
<dbReference type="OrthoDB" id="9802815at2"/>
<dbReference type="HAMAP" id="MF_00182">
    <property type="entry name" value="Formyl_trans"/>
    <property type="match status" value="1"/>
</dbReference>
<comment type="catalytic activity">
    <reaction evidence="5">
        <text>L-methionyl-tRNA(fMet) + (6R)-10-formyltetrahydrofolate = N-formyl-L-methionyl-tRNA(fMet) + (6S)-5,6,7,8-tetrahydrofolate + H(+)</text>
        <dbReference type="Rhea" id="RHEA:24380"/>
        <dbReference type="Rhea" id="RHEA-COMP:9952"/>
        <dbReference type="Rhea" id="RHEA-COMP:9953"/>
        <dbReference type="ChEBI" id="CHEBI:15378"/>
        <dbReference type="ChEBI" id="CHEBI:57453"/>
        <dbReference type="ChEBI" id="CHEBI:78530"/>
        <dbReference type="ChEBI" id="CHEBI:78844"/>
        <dbReference type="ChEBI" id="CHEBI:195366"/>
        <dbReference type="EC" id="2.1.2.9"/>
    </reaction>
</comment>
<dbReference type="SUPFAM" id="SSF53328">
    <property type="entry name" value="Formyltransferase"/>
    <property type="match status" value="1"/>
</dbReference>
<gene>
    <name evidence="5" type="primary">fmt</name>
    <name evidence="8" type="ORF">SAMN05444420_10946</name>
</gene>
<dbReference type="InterPro" id="IPR005793">
    <property type="entry name" value="Formyl_trans_C"/>
</dbReference>
<accession>A0A1H2Z9Q2</accession>
<dbReference type="Proteomes" id="UP000182771">
    <property type="component" value="Unassembled WGS sequence"/>
</dbReference>
<dbReference type="Pfam" id="PF00551">
    <property type="entry name" value="Formyl_trans_N"/>
    <property type="match status" value="1"/>
</dbReference>